<dbReference type="AlphaFoldDB" id="A9NW24"/>
<dbReference type="PROSITE" id="PS50011">
    <property type="entry name" value="PROTEIN_KINASE_DOM"/>
    <property type="match status" value="1"/>
</dbReference>
<evidence type="ECO:0000256" key="2">
    <source>
        <dbReference type="ARBA" id="ARBA00004906"/>
    </source>
</evidence>
<dbReference type="InterPro" id="IPR001245">
    <property type="entry name" value="Ser-Thr/Tyr_kinase_cat_dom"/>
</dbReference>
<dbReference type="PANTHER" id="PTHR45647:SF139">
    <property type="entry name" value="OS02G0152300 PROTEIN"/>
    <property type="match status" value="1"/>
</dbReference>
<evidence type="ECO:0000256" key="5">
    <source>
        <dbReference type="ARBA" id="ARBA00022786"/>
    </source>
</evidence>
<dbReference type="Pfam" id="PF07714">
    <property type="entry name" value="PK_Tyr_Ser-Thr"/>
    <property type="match status" value="1"/>
</dbReference>
<dbReference type="Pfam" id="PF04564">
    <property type="entry name" value="U-box"/>
    <property type="match status" value="1"/>
</dbReference>
<dbReference type="EMBL" id="EF085531">
    <property type="protein sequence ID" value="ABK24835.1"/>
    <property type="molecule type" value="mRNA"/>
</dbReference>
<feature type="domain" description="U-box" evidence="7">
    <location>
        <begin position="328"/>
        <end position="403"/>
    </location>
</feature>
<dbReference type="SMART" id="SM00504">
    <property type="entry name" value="Ubox"/>
    <property type="match status" value="1"/>
</dbReference>
<dbReference type="CDD" id="cd16655">
    <property type="entry name" value="RING-Ubox_WDSUB1-like"/>
    <property type="match status" value="1"/>
</dbReference>
<evidence type="ECO:0000259" key="7">
    <source>
        <dbReference type="PROSITE" id="PS51698"/>
    </source>
</evidence>
<dbReference type="InterPro" id="IPR000719">
    <property type="entry name" value="Prot_kinase_dom"/>
</dbReference>
<keyword evidence="5" id="KW-0833">Ubl conjugation pathway</keyword>
<dbReference type="PROSITE" id="PS51698">
    <property type="entry name" value="U_BOX"/>
    <property type="match status" value="1"/>
</dbReference>
<dbReference type="PANTHER" id="PTHR45647">
    <property type="entry name" value="OS02G0152300 PROTEIN"/>
    <property type="match status" value="1"/>
</dbReference>
<comment type="pathway">
    <text evidence="2">Protein modification; protein ubiquitination.</text>
</comment>
<proteinExistence type="evidence at transcript level"/>
<dbReference type="GO" id="GO:0005524">
    <property type="term" value="F:ATP binding"/>
    <property type="evidence" value="ECO:0007669"/>
    <property type="project" value="InterPro"/>
</dbReference>
<keyword evidence="4" id="KW-0808">Transferase</keyword>
<sequence>MPATVNRLVFYDDQVEEYEELTRILISEKENAVRERDEAMERQGRFTRYFIEDVMAATHSLSYEARIGEGRYGRVYKGQFHVTPVAIRVLDYNCFKGGFQFQREMDRLSSIKHPRLVMLMGVCPDGGFIVYEHMPRGSLEDRLLCKDGTPPLPWFDRLRIAAEVCEGLLFLHTLQPDPIVHHHVKPSNILLDNDLGSKISDFGLLQLLSDRSLVHDLTTDSNVYSFGILVLQLLTGKPANEPEVRFIDRVKAALARDDALKHLLDEGGKWPPELARQLATIALDCTVERSLPRAMESLEKILVDFPKPQPRPPECFCCLINFPNSPPQPPDYFCCPISMEVIKNPHIAEDGNSYEFEEIKRWFDNNGTSPMTGAKLEPNQKALIPNRSLRNAIEHWRNQTWFFHPA</sequence>
<dbReference type="Gene3D" id="1.10.510.10">
    <property type="entry name" value="Transferase(Phosphotransferase) domain 1"/>
    <property type="match status" value="1"/>
</dbReference>
<dbReference type="InterPro" id="IPR013083">
    <property type="entry name" value="Znf_RING/FYVE/PHD"/>
</dbReference>
<evidence type="ECO:0000256" key="1">
    <source>
        <dbReference type="ARBA" id="ARBA00000900"/>
    </source>
</evidence>
<evidence type="ECO:0000259" key="6">
    <source>
        <dbReference type="PROSITE" id="PS50011"/>
    </source>
</evidence>
<dbReference type="SUPFAM" id="SSF57850">
    <property type="entry name" value="RING/U-box"/>
    <property type="match status" value="1"/>
</dbReference>
<dbReference type="InterPro" id="IPR011009">
    <property type="entry name" value="Kinase-like_dom_sf"/>
</dbReference>
<comment type="catalytic activity">
    <reaction evidence="1">
        <text>S-ubiquitinyl-[E2 ubiquitin-conjugating enzyme]-L-cysteine + [acceptor protein]-L-lysine = [E2 ubiquitin-conjugating enzyme]-L-cysteine + N(6)-ubiquitinyl-[acceptor protein]-L-lysine.</text>
        <dbReference type="EC" id="2.3.2.27"/>
    </reaction>
</comment>
<accession>A9NW24</accession>
<dbReference type="EC" id="2.3.2.27" evidence="3"/>
<evidence type="ECO:0000313" key="8">
    <source>
        <dbReference type="EMBL" id="ABK24835.1"/>
    </source>
</evidence>
<dbReference type="InterPro" id="IPR051348">
    <property type="entry name" value="U-box_ubiquitin_ligases"/>
</dbReference>
<feature type="domain" description="Protein kinase" evidence="6">
    <location>
        <begin position="61"/>
        <end position="322"/>
    </location>
</feature>
<protein>
    <recommendedName>
        <fullName evidence="3">RING-type E3 ubiquitin transferase</fullName>
        <ecNumber evidence="3">2.3.2.27</ecNumber>
    </recommendedName>
</protein>
<dbReference type="OMA" id="SHITIAN"/>
<name>A9NW24_PICSI</name>
<evidence type="ECO:0000256" key="4">
    <source>
        <dbReference type="ARBA" id="ARBA00022679"/>
    </source>
</evidence>
<dbReference type="InterPro" id="IPR003613">
    <property type="entry name" value="Ubox_domain"/>
</dbReference>
<dbReference type="GO" id="GO:0061630">
    <property type="term" value="F:ubiquitin protein ligase activity"/>
    <property type="evidence" value="ECO:0007669"/>
    <property type="project" value="UniProtKB-EC"/>
</dbReference>
<dbReference type="GO" id="GO:0016567">
    <property type="term" value="P:protein ubiquitination"/>
    <property type="evidence" value="ECO:0007669"/>
    <property type="project" value="UniProtKB-UniPathway"/>
</dbReference>
<reference evidence="8" key="1">
    <citation type="journal article" date="2008" name="BMC Genomics">
        <title>A conifer genomics resource of 200,000 spruce (Picea spp.) ESTs and 6,464 high-quality, sequence-finished full-length cDNAs for Sitka spruce (Picea sitchensis).</title>
        <authorList>
            <person name="Ralph S.G."/>
            <person name="Chun H.J."/>
            <person name="Kolosova N."/>
            <person name="Cooper D."/>
            <person name="Oddy C."/>
            <person name="Ritland C.E."/>
            <person name="Kirkpatrick R."/>
            <person name="Moore R."/>
            <person name="Barber S."/>
            <person name="Holt R.A."/>
            <person name="Jones S.J."/>
            <person name="Marra M.A."/>
            <person name="Douglas C.J."/>
            <person name="Ritland K."/>
            <person name="Bohlmann J."/>
        </authorList>
    </citation>
    <scope>NUCLEOTIDE SEQUENCE</scope>
    <source>
        <tissue evidence="8">Green portion of the leader tissue</tissue>
    </source>
</reference>
<dbReference type="SUPFAM" id="SSF56112">
    <property type="entry name" value="Protein kinase-like (PK-like)"/>
    <property type="match status" value="1"/>
</dbReference>
<evidence type="ECO:0000256" key="3">
    <source>
        <dbReference type="ARBA" id="ARBA00012483"/>
    </source>
</evidence>
<organism evidence="8">
    <name type="scientific">Picea sitchensis</name>
    <name type="common">Sitka spruce</name>
    <name type="synonym">Pinus sitchensis</name>
    <dbReference type="NCBI Taxonomy" id="3332"/>
    <lineage>
        <taxon>Eukaryota</taxon>
        <taxon>Viridiplantae</taxon>
        <taxon>Streptophyta</taxon>
        <taxon>Embryophyta</taxon>
        <taxon>Tracheophyta</taxon>
        <taxon>Spermatophyta</taxon>
        <taxon>Pinopsida</taxon>
        <taxon>Pinidae</taxon>
        <taxon>Conifers I</taxon>
        <taxon>Pinales</taxon>
        <taxon>Pinaceae</taxon>
        <taxon>Picea</taxon>
    </lineage>
</organism>
<dbReference type="UniPathway" id="UPA00143"/>
<dbReference type="Gene3D" id="3.30.40.10">
    <property type="entry name" value="Zinc/RING finger domain, C3HC4 (zinc finger)"/>
    <property type="match status" value="1"/>
</dbReference>
<dbReference type="GO" id="GO:0004672">
    <property type="term" value="F:protein kinase activity"/>
    <property type="evidence" value="ECO:0007669"/>
    <property type="project" value="InterPro"/>
</dbReference>